<proteinExistence type="predicted"/>
<accession>A0A158DX59</accession>
<sequence>MESQQFRLIRIAISKSDHHLRVVHSRKVEPGLQRPRERLGQTQRHALATLRPIFEVDVETYDVVSGGRQISIFIFVGACHTATKRARDFRPLRFVYFQTEAPVSGYRLERVAIGLVSRAPVRDFNDHQPVFRIRQLGIGVENPSAAKLLHIALTFEDHLPADRFLVIQLRLALGFSLIKMRGSIKVGLAVRGRVLGRDVFFGPKAFPSLVGVIVRDHHRLRHDVRMARQFEH</sequence>
<comment type="caution">
    <text evidence="1">The sequence shown here is derived from an EMBL/GenBank/DDBJ whole genome shotgun (WGS) entry which is preliminary data.</text>
</comment>
<evidence type="ECO:0000313" key="1">
    <source>
        <dbReference type="EMBL" id="SAK99192.1"/>
    </source>
</evidence>
<reference evidence="1" key="1">
    <citation type="submission" date="2016-01" db="EMBL/GenBank/DDBJ databases">
        <authorList>
            <person name="Peeters C."/>
        </authorList>
    </citation>
    <scope>NUCLEOTIDE SEQUENCE [LARGE SCALE GENOMIC DNA]</scope>
    <source>
        <strain evidence="1">LMG 29325</strain>
    </source>
</reference>
<protein>
    <submittedName>
        <fullName evidence="1">Uncharacterized protein</fullName>
    </submittedName>
</protein>
<dbReference type="Proteomes" id="UP000054596">
    <property type="component" value="Unassembled WGS sequence"/>
</dbReference>
<organism evidence="1 2">
    <name type="scientific">Caballeronia glebae</name>
    <dbReference type="NCBI Taxonomy" id="1777143"/>
    <lineage>
        <taxon>Bacteria</taxon>
        <taxon>Pseudomonadati</taxon>
        <taxon>Pseudomonadota</taxon>
        <taxon>Betaproteobacteria</taxon>
        <taxon>Burkholderiales</taxon>
        <taxon>Burkholderiaceae</taxon>
        <taxon>Caballeronia</taxon>
    </lineage>
</organism>
<keyword evidence="2" id="KW-1185">Reference proteome</keyword>
<name>A0A158DX59_9BURK</name>
<gene>
    <name evidence="1" type="ORF">AWB82_07275</name>
</gene>
<dbReference type="AlphaFoldDB" id="A0A158DX59"/>
<evidence type="ECO:0000313" key="2">
    <source>
        <dbReference type="Proteomes" id="UP000054596"/>
    </source>
</evidence>
<dbReference type="EMBL" id="FCOJ02000167">
    <property type="protein sequence ID" value="SAK99192.1"/>
    <property type="molecule type" value="Genomic_DNA"/>
</dbReference>